<dbReference type="OrthoDB" id="2685398at2759"/>
<organism evidence="1 2">
    <name type="scientific">Suillus placidus</name>
    <dbReference type="NCBI Taxonomy" id="48579"/>
    <lineage>
        <taxon>Eukaryota</taxon>
        <taxon>Fungi</taxon>
        <taxon>Dikarya</taxon>
        <taxon>Basidiomycota</taxon>
        <taxon>Agaricomycotina</taxon>
        <taxon>Agaricomycetes</taxon>
        <taxon>Agaricomycetidae</taxon>
        <taxon>Boletales</taxon>
        <taxon>Suillineae</taxon>
        <taxon>Suillaceae</taxon>
        <taxon>Suillus</taxon>
    </lineage>
</organism>
<dbReference type="AlphaFoldDB" id="A0A9P7D5E3"/>
<keyword evidence="2" id="KW-1185">Reference proteome</keyword>
<name>A0A9P7D5E3_9AGAM</name>
<accession>A0A9P7D5E3</accession>
<reference evidence="1" key="1">
    <citation type="journal article" date="2020" name="New Phytol.">
        <title>Comparative genomics reveals dynamic genome evolution in host specialist ectomycorrhizal fungi.</title>
        <authorList>
            <person name="Lofgren L.A."/>
            <person name="Nguyen N.H."/>
            <person name="Vilgalys R."/>
            <person name="Ruytinx J."/>
            <person name="Liao H.L."/>
            <person name="Branco S."/>
            <person name="Kuo A."/>
            <person name="LaButti K."/>
            <person name="Lipzen A."/>
            <person name="Andreopoulos W."/>
            <person name="Pangilinan J."/>
            <person name="Riley R."/>
            <person name="Hundley H."/>
            <person name="Na H."/>
            <person name="Barry K."/>
            <person name="Grigoriev I.V."/>
            <person name="Stajich J.E."/>
            <person name="Kennedy P.G."/>
        </authorList>
    </citation>
    <scope>NUCLEOTIDE SEQUENCE</scope>
    <source>
        <strain evidence="1">DOB743</strain>
    </source>
</reference>
<proteinExistence type="predicted"/>
<protein>
    <submittedName>
        <fullName evidence="1">Uncharacterized protein</fullName>
    </submittedName>
</protein>
<sequence length="238" mass="26599">MENSDIASSPYANPQVTTHTAMWGATDPDMSHKFKSPVSSLSTALQYTNEEKGTHCDTSHIRNGFGGVALTQSGSQVARVVGERKLYTTELNYKNDSEAWKDVDKAAMKNLKKEHSPSISHATETVIVKPVKQKESKRTASEAESGQKGEVIGIGTITWTHTVTARQSYKRKIDDVQVNDNHDTAKNLENHDVYRNFAPVVKRICREKTGTNWQTVLNINKYGEEREKLAGERMTEES</sequence>
<dbReference type="EMBL" id="JABBWD010000007">
    <property type="protein sequence ID" value="KAG1780945.1"/>
    <property type="molecule type" value="Genomic_DNA"/>
</dbReference>
<evidence type="ECO:0000313" key="1">
    <source>
        <dbReference type="EMBL" id="KAG1780945.1"/>
    </source>
</evidence>
<dbReference type="Proteomes" id="UP000714275">
    <property type="component" value="Unassembled WGS sequence"/>
</dbReference>
<comment type="caution">
    <text evidence="1">The sequence shown here is derived from an EMBL/GenBank/DDBJ whole genome shotgun (WGS) entry which is preliminary data.</text>
</comment>
<evidence type="ECO:0000313" key="2">
    <source>
        <dbReference type="Proteomes" id="UP000714275"/>
    </source>
</evidence>
<gene>
    <name evidence="1" type="ORF">EV702DRAFT_1193773</name>
</gene>